<evidence type="ECO:0000256" key="4">
    <source>
        <dbReference type="ARBA" id="ARBA00023012"/>
    </source>
</evidence>
<dbReference type="SMART" id="SM00260">
    <property type="entry name" value="CheW"/>
    <property type="match status" value="1"/>
</dbReference>
<protein>
    <recommendedName>
        <fullName evidence="2">histidine kinase</fullName>
        <ecNumber evidence="2">2.7.13.3</ecNumber>
    </recommendedName>
</protein>
<dbReference type="Gene3D" id="3.30.565.10">
    <property type="entry name" value="Histidine kinase-like ATPase, C-terminal domain"/>
    <property type="match status" value="1"/>
</dbReference>
<dbReference type="SUPFAM" id="SSF50341">
    <property type="entry name" value="CheW-like"/>
    <property type="match status" value="1"/>
</dbReference>
<keyword evidence="4" id="KW-0902">Two-component regulatory system</keyword>
<dbReference type="PANTHER" id="PTHR43395">
    <property type="entry name" value="SENSOR HISTIDINE KINASE CHEA"/>
    <property type="match status" value="1"/>
</dbReference>
<comment type="caution">
    <text evidence="7">The sequence shown here is derived from an EMBL/GenBank/DDBJ whole genome shotgun (WGS) entry which is preliminary data.</text>
</comment>
<proteinExistence type="predicted"/>
<dbReference type="InterPro" id="IPR002545">
    <property type="entry name" value="CheW-lke_dom"/>
</dbReference>
<dbReference type="EMBL" id="RQFF01000030">
    <property type="protein sequence ID" value="TGK69903.1"/>
    <property type="molecule type" value="Genomic_DNA"/>
</dbReference>
<dbReference type="GO" id="GO:0006935">
    <property type="term" value="P:chemotaxis"/>
    <property type="evidence" value="ECO:0007669"/>
    <property type="project" value="InterPro"/>
</dbReference>
<comment type="catalytic activity">
    <reaction evidence="1">
        <text>ATP + protein L-histidine = ADP + protein N-phospho-L-histidine.</text>
        <dbReference type="EC" id="2.7.13.3"/>
    </reaction>
</comment>
<dbReference type="Pfam" id="PF01584">
    <property type="entry name" value="CheW"/>
    <property type="match status" value="1"/>
</dbReference>
<keyword evidence="3" id="KW-0067">ATP-binding</keyword>
<dbReference type="AlphaFoldDB" id="A0A6N4QFI3"/>
<dbReference type="Proteomes" id="UP000297239">
    <property type="component" value="Unassembled WGS sequence"/>
</dbReference>
<evidence type="ECO:0000256" key="3">
    <source>
        <dbReference type="ARBA" id="ARBA00022840"/>
    </source>
</evidence>
<dbReference type="InterPro" id="IPR051315">
    <property type="entry name" value="Bact_Chemotaxis_CheA"/>
</dbReference>
<dbReference type="EC" id="2.7.13.3" evidence="2"/>
<evidence type="ECO:0000256" key="5">
    <source>
        <dbReference type="ARBA" id="ARBA00035100"/>
    </source>
</evidence>
<evidence type="ECO:0000259" key="6">
    <source>
        <dbReference type="PROSITE" id="PS50851"/>
    </source>
</evidence>
<sequence>MDRKELSTGSIQEGLQNHEDCKNTILSVEDIKDPDLTVAQLLEEKKVVSEKLSTLLELVGELVIAESNITQHPTIKSIKNESLNSTLSRFHKILIDLQDVAFSTRMIPISGVFKKISGIVHELQNQSDIKVLLHTSGEDTEIDKSRVDLIFEPIVYILKNSIEYGLESSDKRLSNGKSEIKNIYLSARQSINEVLVTVRDDGHGLDRRKILEKAKQNGIIIDDSIRLTNQGTTFVLRIPISLGTMEGTVVRIGIKYFTIQTVELREFVSLRDKKEIELDKDQNVLDIRGTFVPIFNINQILNHKESIEYDNKDPLIIVLEYEKKLLGIRVDEIIGSQNVVIKPLIGIMEQAQGVNGFTILGNGNVSLILDAKSIFSKQEISGVK</sequence>
<gene>
    <name evidence="7" type="ORF">EHQ18_14095</name>
</gene>
<dbReference type="GO" id="GO:0000155">
    <property type="term" value="F:phosphorelay sensor kinase activity"/>
    <property type="evidence" value="ECO:0007669"/>
    <property type="project" value="InterPro"/>
</dbReference>
<dbReference type="SUPFAM" id="SSF47384">
    <property type="entry name" value="Homodimeric domain of signal transducing histidine kinase"/>
    <property type="match status" value="1"/>
</dbReference>
<name>A0A6N4QFI3_9LEPT</name>
<dbReference type="Gene3D" id="2.30.30.40">
    <property type="entry name" value="SH3 Domains"/>
    <property type="match status" value="1"/>
</dbReference>
<comment type="function">
    <text evidence="5">Involved in the transmission of sensory signals from the chemoreceptors to the flagellar motors. CheA is autophosphorylated; it can transfer its phosphate group to either CheB or CheY.</text>
</comment>
<dbReference type="InterPro" id="IPR036061">
    <property type="entry name" value="CheW-like_dom_sf"/>
</dbReference>
<dbReference type="InterPro" id="IPR037006">
    <property type="entry name" value="CheA-like_homodim_sf"/>
</dbReference>
<dbReference type="Gene3D" id="1.10.287.560">
    <property type="entry name" value="Histidine kinase CheA-like, homodimeric domain"/>
    <property type="match status" value="1"/>
</dbReference>
<dbReference type="OrthoDB" id="9803176at2"/>
<dbReference type="InterPro" id="IPR036097">
    <property type="entry name" value="HisK_dim/P_sf"/>
</dbReference>
<reference evidence="7" key="1">
    <citation type="journal article" date="2019" name="PLoS Negl. Trop. Dis.">
        <title>Revisiting the worldwide diversity of Leptospira species in the environment.</title>
        <authorList>
            <person name="Vincent A.T."/>
            <person name="Schiettekatte O."/>
            <person name="Bourhy P."/>
            <person name="Veyrier F.J."/>
            <person name="Picardeau M."/>
        </authorList>
    </citation>
    <scope>NUCLEOTIDE SEQUENCE [LARGE SCALE GENOMIC DNA]</scope>
    <source>
        <strain evidence="7">201800293</strain>
    </source>
</reference>
<dbReference type="InterPro" id="IPR004105">
    <property type="entry name" value="CheA-like_dim"/>
</dbReference>
<keyword evidence="8" id="KW-1185">Reference proteome</keyword>
<dbReference type="SMART" id="SM01231">
    <property type="entry name" value="H-kinase_dim"/>
    <property type="match status" value="1"/>
</dbReference>
<organism evidence="7 8">
    <name type="scientific">Leptospira kanakyensis</name>
    <dbReference type="NCBI Taxonomy" id="2484968"/>
    <lineage>
        <taxon>Bacteria</taxon>
        <taxon>Pseudomonadati</taxon>
        <taxon>Spirochaetota</taxon>
        <taxon>Spirochaetia</taxon>
        <taxon>Leptospirales</taxon>
        <taxon>Leptospiraceae</taxon>
        <taxon>Leptospira</taxon>
    </lineage>
</organism>
<evidence type="ECO:0000256" key="1">
    <source>
        <dbReference type="ARBA" id="ARBA00000085"/>
    </source>
</evidence>
<dbReference type="PROSITE" id="PS50851">
    <property type="entry name" value="CHEW"/>
    <property type="match status" value="1"/>
</dbReference>
<dbReference type="Pfam" id="PF02895">
    <property type="entry name" value="H-kinase_dim"/>
    <property type="match status" value="1"/>
</dbReference>
<dbReference type="SUPFAM" id="SSF55874">
    <property type="entry name" value="ATPase domain of HSP90 chaperone/DNA topoisomerase II/histidine kinase"/>
    <property type="match status" value="1"/>
</dbReference>
<dbReference type="InterPro" id="IPR036890">
    <property type="entry name" value="HATPase_C_sf"/>
</dbReference>
<dbReference type="GO" id="GO:0005737">
    <property type="term" value="C:cytoplasm"/>
    <property type="evidence" value="ECO:0007669"/>
    <property type="project" value="InterPro"/>
</dbReference>
<evidence type="ECO:0000313" key="8">
    <source>
        <dbReference type="Proteomes" id="UP000297239"/>
    </source>
</evidence>
<accession>A0A6N4QFI3</accession>
<keyword evidence="3" id="KW-0547">Nucleotide-binding</keyword>
<evidence type="ECO:0000256" key="2">
    <source>
        <dbReference type="ARBA" id="ARBA00012438"/>
    </source>
</evidence>
<feature type="domain" description="CheW-like" evidence="6">
    <location>
        <begin position="244"/>
        <end position="380"/>
    </location>
</feature>
<dbReference type="GO" id="GO:0005524">
    <property type="term" value="F:ATP binding"/>
    <property type="evidence" value="ECO:0007669"/>
    <property type="project" value="UniProtKB-KW"/>
</dbReference>
<evidence type="ECO:0000313" key="7">
    <source>
        <dbReference type="EMBL" id="TGK69903.1"/>
    </source>
</evidence>
<dbReference type="PANTHER" id="PTHR43395:SF10">
    <property type="entry name" value="CHEMOTAXIS PROTEIN CHEA"/>
    <property type="match status" value="1"/>
</dbReference>
<dbReference type="RefSeq" id="WP_135635402.1">
    <property type="nucleotide sequence ID" value="NZ_RQFE01000024.1"/>
</dbReference>